<feature type="domain" description="CCR4-NOT transcription complex subunit 1 TTP binding" evidence="12">
    <location>
        <begin position="746"/>
        <end position="898"/>
    </location>
</feature>
<dbReference type="GO" id="GO:0060090">
    <property type="term" value="F:molecular adaptor activity"/>
    <property type="evidence" value="ECO:0007669"/>
    <property type="project" value="TreeGrafter"/>
</dbReference>
<feature type="region of interest" description="Disordered" evidence="8">
    <location>
        <begin position="1434"/>
        <end position="1463"/>
    </location>
</feature>
<proteinExistence type="predicted"/>
<evidence type="ECO:0000259" key="12">
    <source>
        <dbReference type="Pfam" id="PF16417"/>
    </source>
</evidence>
<dbReference type="Pfam" id="PF16417">
    <property type="entry name" value="CNOT1_TTP_bind"/>
    <property type="match status" value="1"/>
</dbReference>
<dbReference type="InterPro" id="IPR024557">
    <property type="entry name" value="CNOT1_dom_4"/>
</dbReference>
<keyword evidence="2" id="KW-0678">Repressor</keyword>
<evidence type="ECO:0000256" key="5">
    <source>
        <dbReference type="ARBA" id="ARBA00023242"/>
    </source>
</evidence>
<dbReference type="Gene3D" id="1.25.40.790">
    <property type="match status" value="1"/>
</dbReference>
<dbReference type="Pfam" id="PF16418">
    <property type="entry name" value="CNOT1_HEAT"/>
    <property type="match status" value="1"/>
</dbReference>
<keyword evidence="3" id="KW-0805">Transcription regulation</keyword>
<dbReference type="Proteomes" id="UP000275078">
    <property type="component" value="Unassembled WGS sequence"/>
</dbReference>
<evidence type="ECO:0000256" key="6">
    <source>
        <dbReference type="ARBA" id="ARBA00059181"/>
    </source>
</evidence>
<evidence type="ECO:0000259" key="10">
    <source>
        <dbReference type="Pfam" id="PF12842"/>
    </source>
</evidence>
<protein>
    <recommendedName>
        <fullName evidence="7">General negative regulator of transcription subunit 1</fullName>
    </recommendedName>
</protein>
<evidence type="ECO:0000259" key="13">
    <source>
        <dbReference type="Pfam" id="PF16418"/>
    </source>
</evidence>
<dbReference type="Pfam" id="PF25097">
    <property type="entry name" value="ARM_Cnot1"/>
    <property type="match status" value="1"/>
</dbReference>
<dbReference type="Pfam" id="PF04054">
    <property type="entry name" value="Not1"/>
    <property type="match status" value="1"/>
</dbReference>
<dbReference type="Gene3D" id="1.25.40.180">
    <property type="match status" value="1"/>
</dbReference>
<dbReference type="InterPro" id="IPR038535">
    <property type="entry name" value="CNOT1_TTP_bind_sf"/>
</dbReference>
<evidence type="ECO:0000313" key="15">
    <source>
        <dbReference type="EMBL" id="RPA83679.1"/>
    </source>
</evidence>
<dbReference type="InterPro" id="IPR032194">
    <property type="entry name" value="CNOT1_HEAT"/>
</dbReference>
<evidence type="ECO:0000256" key="7">
    <source>
        <dbReference type="ARBA" id="ARBA00074459"/>
    </source>
</evidence>
<dbReference type="GO" id="GO:0000932">
    <property type="term" value="C:P-body"/>
    <property type="evidence" value="ECO:0007669"/>
    <property type="project" value="TreeGrafter"/>
</dbReference>
<keyword evidence="4" id="KW-0804">Transcription</keyword>
<dbReference type="Gene3D" id="1.25.40.800">
    <property type="match status" value="1"/>
</dbReference>
<dbReference type="CDD" id="cd20710">
    <property type="entry name" value="NOT1_connector"/>
    <property type="match status" value="1"/>
</dbReference>
<reference evidence="15 16" key="1">
    <citation type="journal article" date="2018" name="Nat. Ecol. Evol.">
        <title>Pezizomycetes genomes reveal the molecular basis of ectomycorrhizal truffle lifestyle.</title>
        <authorList>
            <person name="Murat C."/>
            <person name="Payen T."/>
            <person name="Noel B."/>
            <person name="Kuo A."/>
            <person name="Morin E."/>
            <person name="Chen J."/>
            <person name="Kohler A."/>
            <person name="Krizsan K."/>
            <person name="Balestrini R."/>
            <person name="Da Silva C."/>
            <person name="Montanini B."/>
            <person name="Hainaut M."/>
            <person name="Levati E."/>
            <person name="Barry K.W."/>
            <person name="Belfiori B."/>
            <person name="Cichocki N."/>
            <person name="Clum A."/>
            <person name="Dockter R.B."/>
            <person name="Fauchery L."/>
            <person name="Guy J."/>
            <person name="Iotti M."/>
            <person name="Le Tacon F."/>
            <person name="Lindquist E.A."/>
            <person name="Lipzen A."/>
            <person name="Malagnac F."/>
            <person name="Mello A."/>
            <person name="Molinier V."/>
            <person name="Miyauchi S."/>
            <person name="Poulain J."/>
            <person name="Riccioni C."/>
            <person name="Rubini A."/>
            <person name="Sitrit Y."/>
            <person name="Splivallo R."/>
            <person name="Traeger S."/>
            <person name="Wang M."/>
            <person name="Zifcakova L."/>
            <person name="Wipf D."/>
            <person name="Zambonelli A."/>
            <person name="Paolocci F."/>
            <person name="Nowrousian M."/>
            <person name="Ottonello S."/>
            <person name="Baldrian P."/>
            <person name="Spatafora J.W."/>
            <person name="Henrissat B."/>
            <person name="Nagy L.G."/>
            <person name="Aury J.M."/>
            <person name="Wincker P."/>
            <person name="Grigoriev I.V."/>
            <person name="Bonfante P."/>
            <person name="Martin F.M."/>
        </authorList>
    </citation>
    <scope>NUCLEOTIDE SEQUENCE [LARGE SCALE GENOMIC DNA]</scope>
    <source>
        <strain evidence="15 16">RN42</strain>
    </source>
</reference>
<dbReference type="Pfam" id="PF16415">
    <property type="entry name" value="CNOT1_CAF1_bind"/>
    <property type="match status" value="1"/>
</dbReference>
<comment type="subcellular location">
    <subcellularLocation>
        <location evidence="1">Nucleus</location>
    </subcellularLocation>
</comment>
<evidence type="ECO:0000256" key="4">
    <source>
        <dbReference type="ARBA" id="ARBA00023163"/>
    </source>
</evidence>
<feature type="compositionally biased region" description="Low complexity" evidence="8">
    <location>
        <begin position="12"/>
        <end position="63"/>
    </location>
</feature>
<dbReference type="PANTHER" id="PTHR13162">
    <property type="entry name" value="CCR4-NOT TRANSCRIPTION COMPLEX"/>
    <property type="match status" value="1"/>
</dbReference>
<evidence type="ECO:0000256" key="2">
    <source>
        <dbReference type="ARBA" id="ARBA00022491"/>
    </source>
</evidence>
<evidence type="ECO:0000259" key="11">
    <source>
        <dbReference type="Pfam" id="PF16415"/>
    </source>
</evidence>
<dbReference type="InterPro" id="IPR032193">
    <property type="entry name" value="CNOT1_TTP_bind"/>
</dbReference>
<accession>A0A3N4IC64</accession>
<evidence type="ECO:0000259" key="14">
    <source>
        <dbReference type="Pfam" id="PF25097"/>
    </source>
</evidence>
<gene>
    <name evidence="15" type="ORF">BJ508DRAFT_223796</name>
</gene>
<comment type="function">
    <text evidence="6">Acts as a component of the CCR4-NOT core complex, which in the nucleus seems to be a general transcription factor, and in the cytoplasm the major mRNA deadenylase involved in mRNA turnover. The NOT protein subcomplex negatively regulates the basal and activated transcription of many genes. Preferentially affects TC-type TATA element-dependent transcription. Could directly or indirectly inhibit component(s) of the general transcription machinery.</text>
</comment>
<dbReference type="Pfam" id="PF12842">
    <property type="entry name" value="DUF3819"/>
    <property type="match status" value="1"/>
</dbReference>
<dbReference type="GO" id="GO:0030015">
    <property type="term" value="C:CCR4-NOT core complex"/>
    <property type="evidence" value="ECO:0007669"/>
    <property type="project" value="InterPro"/>
</dbReference>
<name>A0A3N4IC64_ASCIM</name>
<feature type="domain" description="CCR4-NOT transcription complex subunit 1 CAF1-binding" evidence="11">
    <location>
        <begin position="932"/>
        <end position="1151"/>
    </location>
</feature>
<feature type="domain" description="CCR4-Not complex component Not1 C-terminal" evidence="9">
    <location>
        <begin position="1859"/>
        <end position="2227"/>
    </location>
</feature>
<dbReference type="EMBL" id="ML119663">
    <property type="protein sequence ID" value="RPA83679.1"/>
    <property type="molecule type" value="Genomic_DNA"/>
</dbReference>
<feature type="domain" description="CCR4-NOT transcription complex subunit 1 HEAT repeat" evidence="13">
    <location>
        <begin position="561"/>
        <end position="700"/>
    </location>
</feature>
<keyword evidence="16" id="KW-1185">Reference proteome</keyword>
<keyword evidence="5" id="KW-0539">Nucleus</keyword>
<evidence type="ECO:0000313" key="16">
    <source>
        <dbReference type="Proteomes" id="UP000275078"/>
    </source>
</evidence>
<organism evidence="15 16">
    <name type="scientific">Ascobolus immersus RN42</name>
    <dbReference type="NCBI Taxonomy" id="1160509"/>
    <lineage>
        <taxon>Eukaryota</taxon>
        <taxon>Fungi</taxon>
        <taxon>Dikarya</taxon>
        <taxon>Ascomycota</taxon>
        <taxon>Pezizomycotina</taxon>
        <taxon>Pezizomycetes</taxon>
        <taxon>Pezizales</taxon>
        <taxon>Ascobolaceae</taxon>
        <taxon>Ascobolus</taxon>
    </lineage>
</organism>
<dbReference type="FunFam" id="1.25.40.180:FF:000012">
    <property type="entry name" value="Ccr4-Not transcription complex subunit"/>
    <property type="match status" value="1"/>
</dbReference>
<dbReference type="InterPro" id="IPR032191">
    <property type="entry name" value="CNOT1_CAF1_bind"/>
</dbReference>
<feature type="domain" description="CCR4-NOT transcription complex subunit 1-like NOT1 connector" evidence="14">
    <location>
        <begin position="1503"/>
        <end position="1653"/>
    </location>
</feature>
<dbReference type="GO" id="GO:0005634">
    <property type="term" value="C:nucleus"/>
    <property type="evidence" value="ECO:0007669"/>
    <property type="project" value="UniProtKB-SubCell"/>
</dbReference>
<dbReference type="GO" id="GO:0000289">
    <property type="term" value="P:nuclear-transcribed mRNA poly(A) tail shortening"/>
    <property type="evidence" value="ECO:0007669"/>
    <property type="project" value="UniProtKB-ARBA"/>
</dbReference>
<dbReference type="OrthoDB" id="1933107at2759"/>
<sequence length="2250" mass="254842">MKSMKLCHPNTNMSNQQSSNNNSQSQKQASSIPNKQQYSSSLLQNSQPLSSPSRQSNPSNNNLSQQQHYQLLNSYSQNTQQSNTNQVSAGTPVGAGGGGASLSKIVIAQVFLLLSTLKEGDKWEQNVLQIKQLVDQNPSTEVWHKYLHRLIASNSSTIFSQMPKPPDSPTYRLLADLVKELPTSPQTAKAKFADCIAQWDKDFDLQTFMRHFELDGYERSVLALGFKTSPKPELRRQAHEIITTSFQPLLEIISNPSKHPELTPQALAAFLQQFYSDPPPAFFNTSERLSLSYAARSRYRDGEVPREVREATDSIESLRQQERLSTIFQAAGPNSTSSVEACKKVLKQKWRVQLSEAEIADVLVLMATSQNPGDWNGEVFAQAVKIENLSETFDWARVIKSLDRPDFVLKDAEGLAVVLDALVTADPKTPGYSISDLWGGRWTNGQAQLSVLKAFHSLRVGRFDITKTENLRKVLSQEDFANAPTVVKALAESLESQKLNSLDAIDALLSLAFDPDRSPEIRNEGMILLDRAEKRTPELLLCGAFQLPQPWSAEHERLVFDLFGKFFDGHTSFQLVFWKLWQLDRNFVAHRFVDLYSQNPLRMERIVEIIAKIQRTHEFLDYSNRLINLEFATVAAGFELLDLEPWVIDQIKKHGVPFMEDSYKWLKAKADEEYQFRREQVPRRTVSIQVAPVYIFLEVLARRSDLLSAQHMIVVDAQRICIQAYPRLINMGQGKDQILIDSNVQYGNGFPKNVDEEMTANYKKLYNQEVEIRNIVEYLRKLKISDEPEEQDLFCCMIHGLFDEYHCYHSYPLTALATTAVLFGSVIKFRLVDDIPLRVALTLVIDAVSNFPPEAQLYKFGLQALLNFPDRLPEWRGYCNLLAQVPNLQNTEIARIAQSVIAAPPVEEESNGNEEPPFQSINFDPPPPDAHFTNPDEEIQDKVLFIVNNVSEGNLDAKLGDLQESLQDEHFQWFADYLVDKRAKLEPNYHKLYLTLLDKYGNKNLNAEVLRETYISVWRTLNSESVSSNVTERNHLKNLAGWLGGLTIAKDKPIKYKNISFKDLLIEAYETNRLIIVIPFTCKVLEQAKYSTVFKPPNPWTMAILRILAELYEYADLKLMYKFEIELLCKSFDINLADLEPTSIIRGRQPNGNDEGGQITEIAEQLGEMSMVHSSHVEGSPALSAAMHEISNTINVPPSILQYAHANIPNLKSILERAIANSVREIIQPVVERSVTIASLATSQLILKDFAMDGSEERVLSAAHNMVQTLAGNLALVTCRDPLRMSMTNNIRQMLSSHGYTDQHIGGETAIAICVNDNLDLSCSYIEKAAQDRALPEIDELLLPAVEARRKHRETRPTSAFVDVNMSRFAYHLLPEPFRLKPGGLTPAQFHMYQTFHQMQMQRTNETIVQDHARIPSSDLHLTDNYAPIPNMTDGITPGQSRTPAPGLPGMTHTPQPQPTPVPDHKTLENSLIMQLNEFKKATVQFEDQSLDEVVKKHEEVGKEMNAIVEATAPPTVRDATVRDSLALRAAQHICTLLYTEMETRNKFQIEAFVSILDKICKSSVTTAKEVVNWLVTHEDDYNVPVTVMLIGTGLLSIPHLDCTLAKSITARKERAVKFLTDIMHETVLVDRHMAFRTDFVASLEAAGNWLRDDPEQQEVADLISEFKLTGGDPASRTASEQREQLEYVFLEWVQLYRHISATDKHYAAFILQLHENDIVSSIDSIALFVRTCLEMALNSYEAEREMRIGRDPSSTQMFLQIDALAKLIMYLAKYQQEQQYEQEQQESLDGGSDKATLLKEASDKAALLKAMLSVVVLHFTHQYNIADQAFQYSNQLPAKVVTDSFAQRAYFRLFSTLLVEYNAVEKSMEPWNFQMLCVFRDTFITLRPTHFPFFTLAWLSLVAHRFFAPKFLRLGKEKGWPVYFKVLETMVVDVVEFLADTDYEMQSITIYRGLLRTFLVLLHDFSDFMNEYHFAFCDIIPPHFIQLRNLVLTAIPTALPEEMPNPFVNGLNLDRIPETRIAPTIATDYTLSLVESGLKEMVDSCVSPTSPNSSLIGEIIAKVESLQTYPGVGLEFAQVPDGIKVLHSLALTVGVDAISKAASRGVHIFQTGSAHTALMMKLVFELSSRYAARYHFLNGIANQLRYANSHTQYFSALLLYIFAQAHGLKNDEEIRSQISRVLVERLVVQRPHPWGLIYTLLELLRNPNYDFWNLSFVKNSPEVRNIHFTNDSLINVFSISGSAYIPSSD</sequence>
<dbReference type="Gene3D" id="1.25.40.840">
    <property type="entry name" value="CCR4-NOT transcription complex subunit 1 TTP binding domain"/>
    <property type="match status" value="1"/>
</dbReference>
<dbReference type="InterPro" id="IPR055454">
    <property type="entry name" value="CNOT1-like_NOT1_connector"/>
</dbReference>
<feature type="region of interest" description="Disordered" evidence="8">
    <location>
        <begin position="905"/>
        <end position="934"/>
    </location>
</feature>
<dbReference type="PANTHER" id="PTHR13162:SF8">
    <property type="entry name" value="CCR4-NOT TRANSCRIPTION COMPLEX SUBUNIT 1"/>
    <property type="match status" value="1"/>
</dbReference>
<dbReference type="GO" id="GO:0017148">
    <property type="term" value="P:negative regulation of translation"/>
    <property type="evidence" value="ECO:0007669"/>
    <property type="project" value="InterPro"/>
</dbReference>
<dbReference type="InterPro" id="IPR040398">
    <property type="entry name" value="Not1"/>
</dbReference>
<dbReference type="STRING" id="1160509.A0A3N4IC64"/>
<dbReference type="InterPro" id="IPR007196">
    <property type="entry name" value="CCR4-Not_Not1_C"/>
</dbReference>
<evidence type="ECO:0000259" key="9">
    <source>
        <dbReference type="Pfam" id="PF04054"/>
    </source>
</evidence>
<evidence type="ECO:0000256" key="3">
    <source>
        <dbReference type="ARBA" id="ARBA00023015"/>
    </source>
</evidence>
<evidence type="ECO:0000256" key="1">
    <source>
        <dbReference type="ARBA" id="ARBA00004123"/>
    </source>
</evidence>
<evidence type="ECO:0000256" key="8">
    <source>
        <dbReference type="SAM" id="MobiDB-lite"/>
    </source>
</evidence>
<feature type="domain" description="CCR4-NOT transcription complex subunit 1" evidence="10">
    <location>
        <begin position="1209"/>
        <end position="1353"/>
    </location>
</feature>
<feature type="region of interest" description="Disordered" evidence="8">
    <location>
        <begin position="1"/>
        <end position="63"/>
    </location>
</feature>